<evidence type="ECO:0000256" key="1">
    <source>
        <dbReference type="SAM" id="MobiDB-lite"/>
    </source>
</evidence>
<feature type="compositionally biased region" description="Pro residues" evidence="1">
    <location>
        <begin position="1"/>
        <end position="10"/>
    </location>
</feature>
<feature type="region of interest" description="Disordered" evidence="1">
    <location>
        <begin position="1"/>
        <end position="22"/>
    </location>
</feature>
<dbReference type="EMBL" id="AP021876">
    <property type="protein sequence ID" value="BBO85100.1"/>
    <property type="molecule type" value="Genomic_DNA"/>
</dbReference>
<organism evidence="2 3">
    <name type="scientific">Desulfosarcina ovata subsp. sediminis</name>
    <dbReference type="NCBI Taxonomy" id="885957"/>
    <lineage>
        <taxon>Bacteria</taxon>
        <taxon>Pseudomonadati</taxon>
        <taxon>Thermodesulfobacteriota</taxon>
        <taxon>Desulfobacteria</taxon>
        <taxon>Desulfobacterales</taxon>
        <taxon>Desulfosarcinaceae</taxon>
        <taxon>Desulfosarcina</taxon>
    </lineage>
</organism>
<sequence>MPLQSPPTTPFQPQAAATGIGSLPFTNTQTALSLIAEHLPEIPHWPQLPQRGRCEHFIHQFLQPMVACGAF</sequence>
<proteinExistence type="predicted"/>
<reference evidence="2 3" key="1">
    <citation type="submission" date="2019-11" db="EMBL/GenBank/DDBJ databases">
        <title>Comparative genomics of hydrocarbon-degrading Desulfosarcina strains.</title>
        <authorList>
            <person name="Watanabe M."/>
            <person name="Kojima H."/>
            <person name="Fukui M."/>
        </authorList>
    </citation>
    <scope>NUCLEOTIDE SEQUENCE [LARGE SCALE GENOMIC DNA]</scope>
    <source>
        <strain evidence="2 3">28bB2T</strain>
    </source>
</reference>
<dbReference type="RefSeq" id="WP_155324817.1">
    <property type="nucleotide sequence ID" value="NZ_AP021876.1"/>
</dbReference>
<name>A0A5K7ZYC9_9BACT</name>
<dbReference type="KEGG" id="dov:DSCO28_56660"/>
<protein>
    <submittedName>
        <fullName evidence="2">Uncharacterized protein</fullName>
    </submittedName>
</protein>
<evidence type="ECO:0000313" key="3">
    <source>
        <dbReference type="Proteomes" id="UP000425960"/>
    </source>
</evidence>
<gene>
    <name evidence="2" type="ORF">DSCO28_56660</name>
</gene>
<evidence type="ECO:0000313" key="2">
    <source>
        <dbReference type="EMBL" id="BBO85100.1"/>
    </source>
</evidence>
<dbReference type="AlphaFoldDB" id="A0A5K7ZYC9"/>
<accession>A0A5K7ZYC9</accession>
<dbReference type="Proteomes" id="UP000425960">
    <property type="component" value="Chromosome"/>
</dbReference>